<evidence type="ECO:0000313" key="2">
    <source>
        <dbReference type="Proteomes" id="UP000585437"/>
    </source>
</evidence>
<evidence type="ECO:0000313" key="1">
    <source>
        <dbReference type="EMBL" id="MBB6510932.1"/>
    </source>
</evidence>
<organism evidence="1 2">
    <name type="scientific">Rhizobium soli</name>
    <dbReference type="NCBI Taxonomy" id="424798"/>
    <lineage>
        <taxon>Bacteria</taxon>
        <taxon>Pseudomonadati</taxon>
        <taxon>Pseudomonadota</taxon>
        <taxon>Alphaproteobacteria</taxon>
        <taxon>Hyphomicrobiales</taxon>
        <taxon>Rhizobiaceae</taxon>
        <taxon>Rhizobium/Agrobacterium group</taxon>
        <taxon>Rhizobium</taxon>
    </lineage>
</organism>
<dbReference type="EMBL" id="JACHBU010000012">
    <property type="protein sequence ID" value="MBB6510932.1"/>
    <property type="molecule type" value="Genomic_DNA"/>
</dbReference>
<reference evidence="1 2" key="1">
    <citation type="submission" date="2020-08" db="EMBL/GenBank/DDBJ databases">
        <title>The Agave Microbiome: Exploring the role of microbial communities in plant adaptations to desert environments.</title>
        <authorList>
            <person name="Partida-Martinez L.P."/>
        </authorList>
    </citation>
    <scope>NUCLEOTIDE SEQUENCE [LARGE SCALE GENOMIC DNA]</scope>
    <source>
        <strain evidence="1 2">AS3.12</strain>
    </source>
</reference>
<name>A0A7X0MTD9_9HYPH</name>
<proteinExistence type="predicted"/>
<accession>A0A7X0MTD9</accession>
<dbReference type="RefSeq" id="WP_184655971.1">
    <property type="nucleotide sequence ID" value="NZ_JACHBU010000012.1"/>
</dbReference>
<comment type="caution">
    <text evidence="1">The sequence shown here is derived from an EMBL/GenBank/DDBJ whole genome shotgun (WGS) entry which is preliminary data.</text>
</comment>
<sequence length="171" mass="19083">MYIYTPEVPRFAANLKKKHLKQILADALLARNELLKSDKRLEAGFEALPAGMMLAINFSPEASKGQLRVKFEQRQTVPEPYYGLRIGYDTICQQFPVTRFTLASSVTPEMCPAFSDMLESGFGHREMQAWADSVYLVAAGIHHWSADLISEFRPAWQAQASGKAAAEATVN</sequence>
<keyword evidence="2" id="KW-1185">Reference proteome</keyword>
<dbReference type="AlphaFoldDB" id="A0A7X0MTD9"/>
<protein>
    <submittedName>
        <fullName evidence="1">Uncharacterized protein</fullName>
    </submittedName>
</protein>
<gene>
    <name evidence="1" type="ORF">F4695_004324</name>
</gene>
<dbReference type="Proteomes" id="UP000585437">
    <property type="component" value="Unassembled WGS sequence"/>
</dbReference>